<dbReference type="Gramene" id="KQK96277">
    <property type="protein sequence ID" value="KQK96277"/>
    <property type="gene ID" value="SETIT_012014mg"/>
</dbReference>
<dbReference type="STRING" id="4555.K3YCR4"/>
<reference evidence="3" key="1">
    <citation type="journal article" date="2012" name="Nat. Biotechnol.">
        <title>Reference genome sequence of the model plant Setaria.</title>
        <authorList>
            <person name="Bennetzen J.L."/>
            <person name="Schmutz J."/>
            <person name="Wang H."/>
            <person name="Percifield R."/>
            <person name="Hawkins J."/>
            <person name="Pontaroli A.C."/>
            <person name="Estep M."/>
            <person name="Feng L."/>
            <person name="Vaughn J.N."/>
            <person name="Grimwood J."/>
            <person name="Jenkins J."/>
            <person name="Barry K."/>
            <person name="Lindquist E."/>
            <person name="Hellsten U."/>
            <person name="Deshpande S."/>
            <person name="Wang X."/>
            <person name="Wu X."/>
            <person name="Mitros T."/>
            <person name="Triplett J."/>
            <person name="Yang X."/>
            <person name="Ye C.Y."/>
            <person name="Mauro-Herrera M."/>
            <person name="Wang L."/>
            <person name="Li P."/>
            <person name="Sharma M."/>
            <person name="Sharma R."/>
            <person name="Ronald P.C."/>
            <person name="Panaud O."/>
            <person name="Kellogg E.A."/>
            <person name="Brutnell T.P."/>
            <person name="Doust A.N."/>
            <person name="Tuskan G.A."/>
            <person name="Rokhsar D."/>
            <person name="Devos K.M."/>
        </authorList>
    </citation>
    <scope>NUCLEOTIDE SEQUENCE [LARGE SCALE GENOMIC DNA]</scope>
    <source>
        <strain evidence="3">cv. Yugu1</strain>
    </source>
</reference>
<accession>K3YCR4</accession>
<evidence type="ECO:0000313" key="2">
    <source>
        <dbReference type="EnsemblPlants" id="KQK96277"/>
    </source>
</evidence>
<dbReference type="AlphaFoldDB" id="K3YCR4"/>
<dbReference type="InParanoid" id="K3YCR4"/>
<dbReference type="EMBL" id="AGNK02004076">
    <property type="status" value="NOT_ANNOTATED_CDS"/>
    <property type="molecule type" value="Genomic_DNA"/>
</dbReference>
<evidence type="ECO:0008006" key="4">
    <source>
        <dbReference type="Google" id="ProtNLM"/>
    </source>
</evidence>
<evidence type="ECO:0000313" key="3">
    <source>
        <dbReference type="Proteomes" id="UP000004995"/>
    </source>
</evidence>
<keyword evidence="3" id="KW-1185">Reference proteome</keyword>
<dbReference type="HOGENOM" id="CLU_2214577_0_0_1"/>
<organism evidence="2 3">
    <name type="scientific">Setaria italica</name>
    <name type="common">Foxtail millet</name>
    <name type="synonym">Panicum italicum</name>
    <dbReference type="NCBI Taxonomy" id="4555"/>
    <lineage>
        <taxon>Eukaryota</taxon>
        <taxon>Viridiplantae</taxon>
        <taxon>Streptophyta</taxon>
        <taxon>Embryophyta</taxon>
        <taxon>Tracheophyta</taxon>
        <taxon>Spermatophyta</taxon>
        <taxon>Magnoliopsida</taxon>
        <taxon>Liliopsida</taxon>
        <taxon>Poales</taxon>
        <taxon>Poaceae</taxon>
        <taxon>PACMAD clade</taxon>
        <taxon>Panicoideae</taxon>
        <taxon>Panicodae</taxon>
        <taxon>Paniceae</taxon>
        <taxon>Cenchrinae</taxon>
        <taxon>Setaria</taxon>
    </lineage>
</organism>
<proteinExistence type="predicted"/>
<feature type="region of interest" description="Disordered" evidence="1">
    <location>
        <begin position="29"/>
        <end position="54"/>
    </location>
</feature>
<sequence length="107" mass="10877">MPSTGVDSITTSPTEGRCVLDLPPLSSRAAREHTQSHAPIPPSHARLSDSGGGGYGARGPCATADADGDVSLCPVRCFRLDPVCGADGVKYWCGCLEAACAGFGAEL</sequence>
<evidence type="ECO:0000256" key="1">
    <source>
        <dbReference type="SAM" id="MobiDB-lite"/>
    </source>
</evidence>
<dbReference type="Proteomes" id="UP000004995">
    <property type="component" value="Unassembled WGS sequence"/>
</dbReference>
<dbReference type="PANTHER" id="PTHR34376:SF2">
    <property type="entry name" value="SERINE PROTEASE INHIBITOR, KAZAL-TYPE FAMILY PROTEIN"/>
    <property type="match status" value="1"/>
</dbReference>
<dbReference type="EnsemblPlants" id="KQK96277">
    <property type="protein sequence ID" value="KQK96277"/>
    <property type="gene ID" value="SETIT_012014mg"/>
</dbReference>
<name>K3YCR4_SETIT</name>
<dbReference type="PANTHER" id="PTHR34376">
    <property type="entry name" value="SERINE PROTEASE INHIBITOR, KAZAL-TYPE FAMILY PROTEIN"/>
    <property type="match status" value="1"/>
</dbReference>
<protein>
    <recommendedName>
        <fullName evidence="4">Kazal-like domain-containing protein</fullName>
    </recommendedName>
</protein>
<reference evidence="2" key="2">
    <citation type="submission" date="2018-08" db="UniProtKB">
        <authorList>
            <consortium name="EnsemblPlants"/>
        </authorList>
    </citation>
    <scope>IDENTIFICATION</scope>
    <source>
        <strain evidence="2">Yugu1</strain>
    </source>
</reference>